<dbReference type="AlphaFoldDB" id="A0A0E9MYC6"/>
<keyword evidence="4" id="KW-1185">Reference proteome</keyword>
<keyword evidence="3" id="KW-0378">Hydrolase</keyword>
<dbReference type="PANTHER" id="PTHR43264">
    <property type="match status" value="1"/>
</dbReference>
<dbReference type="CDD" id="cd02652">
    <property type="entry name" value="nuc_hydro_2"/>
    <property type="match status" value="1"/>
</dbReference>
<name>A0A0E9MYC6_9BACT</name>
<dbReference type="PANTHER" id="PTHR43264:SF1">
    <property type="entry name" value="INOSINE_URIDINE-PREFERRING NUCLEOSIDE HYDROLASE DOMAIN-CONTAINING PROTEIN"/>
    <property type="match status" value="1"/>
</dbReference>
<organism evidence="3 4">
    <name type="scientific">Flavihumibacter petaseus NBRC 106054</name>
    <dbReference type="NCBI Taxonomy" id="1220578"/>
    <lineage>
        <taxon>Bacteria</taxon>
        <taxon>Pseudomonadati</taxon>
        <taxon>Bacteroidota</taxon>
        <taxon>Chitinophagia</taxon>
        <taxon>Chitinophagales</taxon>
        <taxon>Chitinophagaceae</taxon>
        <taxon>Flavihumibacter</taxon>
    </lineage>
</organism>
<evidence type="ECO:0000256" key="1">
    <source>
        <dbReference type="SAM" id="SignalP"/>
    </source>
</evidence>
<accession>A0A0E9MYC6</accession>
<evidence type="ECO:0000313" key="4">
    <source>
        <dbReference type="Proteomes" id="UP000033121"/>
    </source>
</evidence>
<dbReference type="Gene3D" id="3.90.245.10">
    <property type="entry name" value="Ribonucleoside hydrolase-like"/>
    <property type="match status" value="1"/>
</dbReference>
<dbReference type="Proteomes" id="UP000033121">
    <property type="component" value="Unassembled WGS sequence"/>
</dbReference>
<evidence type="ECO:0000313" key="3">
    <source>
        <dbReference type="EMBL" id="GAO42737.1"/>
    </source>
</evidence>
<dbReference type="PROSITE" id="PS51257">
    <property type="entry name" value="PROKAR_LIPOPROTEIN"/>
    <property type="match status" value="1"/>
</dbReference>
<feature type="chain" id="PRO_5002429636" evidence="1">
    <location>
        <begin position="20"/>
        <end position="337"/>
    </location>
</feature>
<dbReference type="GO" id="GO:0016799">
    <property type="term" value="F:hydrolase activity, hydrolyzing N-glycosyl compounds"/>
    <property type="evidence" value="ECO:0007669"/>
    <property type="project" value="InterPro"/>
</dbReference>
<protein>
    <submittedName>
        <fullName evidence="3">Putative hydrolase</fullName>
    </submittedName>
</protein>
<evidence type="ECO:0000259" key="2">
    <source>
        <dbReference type="Pfam" id="PF01156"/>
    </source>
</evidence>
<proteinExistence type="predicted"/>
<dbReference type="OrthoDB" id="128573at2"/>
<sequence length="337" mass="37403">MLRLAVLTILCWLTTACRAIRTPQGEVPLPVIFDTDVGNDIDDVLALQMLFNYEQQQKIRLLGITISKAYPRVVDYIDGYARLNKRGNIPIGYAYNGPNPEPGRYVNVTLDTLINGRHILLPQRSLGQSIPEGFKLMRKLLARQSDGSVVLIAVGPETNLGRLLESPPDEFSKLNGVDLVRKKVKLVSLMGGRYTHEYDFAEWNILQDLPAARTVFEKCPVPVISSGVEVGYKILYPASSIEHDFPGNGAHPLVVSYKVYEKFPYDRPSWDLTAVLQAIEPGNMLFALSPAGNISVDTTGNTNYSPEADGRHRYLTISAKPNAIVDTLVYRTTGISR</sequence>
<feature type="signal peptide" evidence="1">
    <location>
        <begin position="1"/>
        <end position="19"/>
    </location>
</feature>
<feature type="domain" description="Inosine/uridine-preferring nucleoside hydrolase" evidence="2">
    <location>
        <begin position="31"/>
        <end position="302"/>
    </location>
</feature>
<dbReference type="STRING" id="1220578.FPE01S_01_17550"/>
<dbReference type="EMBL" id="BBWV01000001">
    <property type="protein sequence ID" value="GAO42737.1"/>
    <property type="molecule type" value="Genomic_DNA"/>
</dbReference>
<dbReference type="Pfam" id="PF01156">
    <property type="entry name" value="IU_nuc_hydro"/>
    <property type="match status" value="1"/>
</dbReference>
<dbReference type="SUPFAM" id="SSF53590">
    <property type="entry name" value="Nucleoside hydrolase"/>
    <property type="match status" value="1"/>
</dbReference>
<dbReference type="InterPro" id="IPR036452">
    <property type="entry name" value="Ribo_hydro-like"/>
</dbReference>
<gene>
    <name evidence="3" type="ORF">FPE01S_01_17550</name>
</gene>
<reference evidence="3 4" key="1">
    <citation type="submission" date="2015-04" db="EMBL/GenBank/DDBJ databases">
        <title>Whole genome shotgun sequence of Flavihumibacter petaseus NBRC 106054.</title>
        <authorList>
            <person name="Miyazawa S."/>
            <person name="Hosoyama A."/>
            <person name="Hashimoto M."/>
            <person name="Noguchi M."/>
            <person name="Tsuchikane K."/>
            <person name="Ohji S."/>
            <person name="Yamazoe A."/>
            <person name="Ichikawa N."/>
            <person name="Kimura A."/>
            <person name="Fujita N."/>
        </authorList>
    </citation>
    <scope>NUCLEOTIDE SEQUENCE [LARGE SCALE GENOMIC DNA]</scope>
    <source>
        <strain evidence="3 4">NBRC 106054</strain>
    </source>
</reference>
<dbReference type="RefSeq" id="WP_052955631.1">
    <property type="nucleotide sequence ID" value="NZ_BBWV01000001.1"/>
</dbReference>
<dbReference type="InterPro" id="IPR001910">
    <property type="entry name" value="Inosine/uridine_hydrolase_dom"/>
</dbReference>
<keyword evidence="1" id="KW-0732">Signal</keyword>
<comment type="caution">
    <text evidence="3">The sequence shown here is derived from an EMBL/GenBank/DDBJ whole genome shotgun (WGS) entry which is preliminary data.</text>
</comment>